<sequence length="202" mass="22203">MIDRRDWNTLSLGLALVDQADPPLRFLPVDAATLLVRVGTSPRLGAILRVVHDVAGQLVDWLRTHYMSAPVDRAAVLFGAATYDIGKVMHPEELFAPGSAHEEAGYQLLLAEGVGTDLARFCRTHATWDEDTALDDLLVSLADKVWTGQRVPALEQLVVRRLVAMCEAEPWEVFLALNDELTRIAAYAGQRLAFQAGYPVNA</sequence>
<dbReference type="eggNOG" id="ENOG5033GCQ">
    <property type="taxonomic scope" value="Bacteria"/>
</dbReference>
<name>K0F0K9_NOCB7</name>
<evidence type="ECO:0000313" key="1">
    <source>
        <dbReference type="EMBL" id="AFU02680.1"/>
    </source>
</evidence>
<evidence type="ECO:0008006" key="3">
    <source>
        <dbReference type="Google" id="ProtNLM"/>
    </source>
</evidence>
<keyword evidence="2" id="KW-1185">Reference proteome</keyword>
<dbReference type="HOGENOM" id="CLU_1515989_0_0_11"/>
<dbReference type="Proteomes" id="UP000006304">
    <property type="component" value="Chromosome"/>
</dbReference>
<dbReference type="AlphaFoldDB" id="K0F0K9"/>
<organism evidence="1 2">
    <name type="scientific">Nocardia brasiliensis (strain ATCC 700358 / HUJEG-1)</name>
    <dbReference type="NCBI Taxonomy" id="1133849"/>
    <lineage>
        <taxon>Bacteria</taxon>
        <taxon>Bacillati</taxon>
        <taxon>Actinomycetota</taxon>
        <taxon>Actinomycetes</taxon>
        <taxon>Mycobacteriales</taxon>
        <taxon>Nocardiaceae</taxon>
        <taxon>Nocardia</taxon>
    </lineage>
</organism>
<protein>
    <recommendedName>
        <fullName evidence="3">HD domain-containing protein</fullName>
    </recommendedName>
</protein>
<dbReference type="EMBL" id="CP003876">
    <property type="protein sequence ID" value="AFU02680.1"/>
    <property type="molecule type" value="Genomic_DNA"/>
</dbReference>
<dbReference type="STRING" id="1133849.O3I_023625"/>
<evidence type="ECO:0000313" key="2">
    <source>
        <dbReference type="Proteomes" id="UP000006304"/>
    </source>
</evidence>
<gene>
    <name evidence="1" type="ORF">O3I_023625</name>
</gene>
<dbReference type="RefSeq" id="WP_014985535.1">
    <property type="nucleotide sequence ID" value="NC_018681.1"/>
</dbReference>
<accession>K0F0K9</accession>
<proteinExistence type="predicted"/>
<dbReference type="KEGG" id="nbr:O3I_023625"/>
<reference evidence="1 2" key="1">
    <citation type="journal article" date="2012" name="J. Bacteriol.">
        <title>Complete genome sequence of Nocardia brasiliensis HUJEG-1.</title>
        <authorList>
            <person name="Vera-Cabrera L."/>
            <person name="Ortiz-Lopez R."/>
            <person name="Elizondo-Gonzalez R."/>
            <person name="Perez-Maya A.A."/>
            <person name="Ocampo-Candiani J."/>
        </authorList>
    </citation>
    <scope>NUCLEOTIDE SEQUENCE [LARGE SCALE GENOMIC DNA]</scope>
    <source>
        <strain evidence="2">ATCC 700358</strain>
    </source>
</reference>